<dbReference type="RefSeq" id="WP_262432486.1">
    <property type="nucleotide sequence ID" value="NZ_JACRTE010000016.1"/>
</dbReference>
<evidence type="ECO:0000313" key="2">
    <source>
        <dbReference type="Proteomes" id="UP000647416"/>
    </source>
</evidence>
<dbReference type="Proteomes" id="UP000647416">
    <property type="component" value="Unassembled WGS sequence"/>
</dbReference>
<keyword evidence="2" id="KW-1185">Reference proteome</keyword>
<proteinExistence type="predicted"/>
<name>A0A926INI1_9FIRM</name>
<evidence type="ECO:0000313" key="1">
    <source>
        <dbReference type="EMBL" id="MBC8597162.1"/>
    </source>
</evidence>
<dbReference type="EMBL" id="JACRTE010000016">
    <property type="protein sequence ID" value="MBC8597162.1"/>
    <property type="molecule type" value="Genomic_DNA"/>
</dbReference>
<accession>A0A926INI1</accession>
<dbReference type="AlphaFoldDB" id="A0A926INI1"/>
<reference evidence="1" key="1">
    <citation type="submission" date="2020-08" db="EMBL/GenBank/DDBJ databases">
        <title>Genome public.</title>
        <authorList>
            <person name="Liu C."/>
            <person name="Sun Q."/>
        </authorList>
    </citation>
    <scope>NUCLEOTIDE SEQUENCE</scope>
    <source>
        <strain evidence="1">NSJ-50</strain>
    </source>
</reference>
<sequence>MESEKVKMFKKNLEKALDISKDELRRRKNDMPGESTVEQLEEVIIPELEKLLKMDYNNLPPVEDRYLISLAYALKVWEWSMKNASTLYLLIVKLHEDYKKL</sequence>
<comment type="caution">
    <text evidence="1">The sequence shown here is derived from an EMBL/GenBank/DDBJ whole genome shotgun (WGS) entry which is preliminary data.</text>
</comment>
<organism evidence="1 2">
    <name type="scientific">Qingrenia yutianensis</name>
    <dbReference type="NCBI Taxonomy" id="2763676"/>
    <lineage>
        <taxon>Bacteria</taxon>
        <taxon>Bacillati</taxon>
        <taxon>Bacillota</taxon>
        <taxon>Clostridia</taxon>
        <taxon>Eubacteriales</taxon>
        <taxon>Oscillospiraceae</taxon>
        <taxon>Qingrenia</taxon>
    </lineage>
</organism>
<protein>
    <submittedName>
        <fullName evidence="1">Uncharacterized protein</fullName>
    </submittedName>
</protein>
<gene>
    <name evidence="1" type="ORF">H8706_09815</name>
</gene>